<protein>
    <submittedName>
        <fullName evidence="2">Uncharacterized protein</fullName>
    </submittedName>
</protein>
<dbReference type="RefSeq" id="WP_127080972.1">
    <property type="nucleotide sequence ID" value="NZ_RSCL01000005.1"/>
</dbReference>
<comment type="caution">
    <text evidence="2">The sequence shown here is derived from an EMBL/GenBank/DDBJ whole genome shotgun (WGS) entry which is preliminary data.</text>
</comment>
<proteinExistence type="predicted"/>
<gene>
    <name evidence="2" type="ORF">DSM106972_023910</name>
</gene>
<keyword evidence="3" id="KW-1185">Reference proteome</keyword>
<evidence type="ECO:0000313" key="2">
    <source>
        <dbReference type="EMBL" id="RUT07130.1"/>
    </source>
</evidence>
<reference evidence="2" key="2">
    <citation type="journal article" date="2019" name="Genome Biol. Evol.">
        <title>Day and night: Metabolic profiles and evolutionary relationships of six axenic non-marine cyanobacteria.</title>
        <authorList>
            <person name="Will S.E."/>
            <person name="Henke P."/>
            <person name="Boedeker C."/>
            <person name="Huang S."/>
            <person name="Brinkmann H."/>
            <person name="Rohde M."/>
            <person name="Jarek M."/>
            <person name="Friedl T."/>
            <person name="Seufert S."/>
            <person name="Schumacher M."/>
            <person name="Overmann J."/>
            <person name="Neumann-Schaal M."/>
            <person name="Petersen J."/>
        </authorList>
    </citation>
    <scope>NUCLEOTIDE SEQUENCE [LARGE SCALE GENOMIC DNA]</scope>
    <source>
        <strain evidence="2">PCC 7102</strain>
    </source>
</reference>
<evidence type="ECO:0000313" key="3">
    <source>
        <dbReference type="Proteomes" id="UP000271624"/>
    </source>
</evidence>
<feature type="compositionally biased region" description="Basic and acidic residues" evidence="1">
    <location>
        <begin position="45"/>
        <end position="56"/>
    </location>
</feature>
<dbReference type="AlphaFoldDB" id="A0A433VM14"/>
<feature type="region of interest" description="Disordered" evidence="1">
    <location>
        <begin position="37"/>
        <end position="64"/>
    </location>
</feature>
<reference evidence="2" key="1">
    <citation type="submission" date="2018-12" db="EMBL/GenBank/DDBJ databases">
        <authorList>
            <person name="Will S."/>
            <person name="Neumann-Schaal M."/>
            <person name="Henke P."/>
        </authorList>
    </citation>
    <scope>NUCLEOTIDE SEQUENCE</scope>
    <source>
        <strain evidence="2">PCC 7102</strain>
    </source>
</reference>
<accession>A0A433VM14</accession>
<evidence type="ECO:0000256" key="1">
    <source>
        <dbReference type="SAM" id="MobiDB-lite"/>
    </source>
</evidence>
<dbReference type="EMBL" id="RSCL01000005">
    <property type="protein sequence ID" value="RUT07130.1"/>
    <property type="molecule type" value="Genomic_DNA"/>
</dbReference>
<name>A0A433VM14_9CYAN</name>
<dbReference type="OrthoDB" id="515910at2"/>
<dbReference type="Proteomes" id="UP000271624">
    <property type="component" value="Unassembled WGS sequence"/>
</dbReference>
<sequence>MSENGNGKSRRNLFDPVIVFIRLFQNIWIRQNRVSGSTDVVDGDTVSKELEDRLDPPEFPDTDS</sequence>
<organism evidence="2 3">
    <name type="scientific">Dulcicalothrix desertica PCC 7102</name>
    <dbReference type="NCBI Taxonomy" id="232991"/>
    <lineage>
        <taxon>Bacteria</taxon>
        <taxon>Bacillati</taxon>
        <taxon>Cyanobacteriota</taxon>
        <taxon>Cyanophyceae</taxon>
        <taxon>Nostocales</taxon>
        <taxon>Calotrichaceae</taxon>
        <taxon>Dulcicalothrix</taxon>
    </lineage>
</organism>